<organism evidence="2 3">
    <name type="scientific">Haematococcus lacustris</name>
    <name type="common">Green alga</name>
    <name type="synonym">Haematococcus pluvialis</name>
    <dbReference type="NCBI Taxonomy" id="44745"/>
    <lineage>
        <taxon>Eukaryota</taxon>
        <taxon>Viridiplantae</taxon>
        <taxon>Chlorophyta</taxon>
        <taxon>core chlorophytes</taxon>
        <taxon>Chlorophyceae</taxon>
        <taxon>CS clade</taxon>
        <taxon>Chlamydomonadales</taxon>
        <taxon>Haematococcaceae</taxon>
        <taxon>Haematococcus</taxon>
    </lineage>
</organism>
<feature type="compositionally biased region" description="Low complexity" evidence="1">
    <location>
        <begin position="80"/>
        <end position="113"/>
    </location>
</feature>
<evidence type="ECO:0000313" key="2">
    <source>
        <dbReference type="EMBL" id="GFH15976.1"/>
    </source>
</evidence>
<dbReference type="EMBL" id="BLLF01000928">
    <property type="protein sequence ID" value="GFH15976.1"/>
    <property type="molecule type" value="Genomic_DNA"/>
</dbReference>
<name>A0A699Z9R5_HAELA</name>
<comment type="caution">
    <text evidence="2">The sequence shown here is derived from an EMBL/GenBank/DDBJ whole genome shotgun (WGS) entry which is preliminary data.</text>
</comment>
<proteinExistence type="predicted"/>
<dbReference type="Proteomes" id="UP000485058">
    <property type="component" value="Unassembled WGS sequence"/>
</dbReference>
<accession>A0A699Z9R5</accession>
<sequence>MASGLQVAGFRPGLHPAAVAPAGRPPPPQCQPGAAGQARPGYGHSRVCSHAHHPVLRHHHDHRSGGQHRHGHPADGVVQRPQRAHPAPAAAGPVRPCTGRGAAAPPVAAAAGDHGADAHGNRCCSQGPAPRRCHCCGRQPASAGACSQKTLPVAVAMIAKGLGGQGVPETAGLAAISAVAAHLAQVLIDSCMVPVWADEISRAAVANPVM</sequence>
<evidence type="ECO:0000313" key="3">
    <source>
        <dbReference type="Proteomes" id="UP000485058"/>
    </source>
</evidence>
<reference evidence="2 3" key="1">
    <citation type="submission" date="2020-02" db="EMBL/GenBank/DDBJ databases">
        <title>Draft genome sequence of Haematococcus lacustris strain NIES-144.</title>
        <authorList>
            <person name="Morimoto D."/>
            <person name="Nakagawa S."/>
            <person name="Yoshida T."/>
            <person name="Sawayama S."/>
        </authorList>
    </citation>
    <scope>NUCLEOTIDE SEQUENCE [LARGE SCALE GENOMIC DNA]</scope>
    <source>
        <strain evidence="2 3">NIES-144</strain>
    </source>
</reference>
<feature type="compositionally biased region" description="Low complexity" evidence="1">
    <location>
        <begin position="31"/>
        <end position="41"/>
    </location>
</feature>
<gene>
    <name evidence="2" type="ORF">HaLaN_12315</name>
</gene>
<feature type="compositionally biased region" description="Basic residues" evidence="1">
    <location>
        <begin position="47"/>
        <end position="71"/>
    </location>
</feature>
<keyword evidence="3" id="KW-1185">Reference proteome</keyword>
<protein>
    <submittedName>
        <fullName evidence="2">Uncharacterized protein</fullName>
    </submittedName>
</protein>
<evidence type="ECO:0000256" key="1">
    <source>
        <dbReference type="SAM" id="MobiDB-lite"/>
    </source>
</evidence>
<dbReference type="AlphaFoldDB" id="A0A699Z9R5"/>
<feature type="region of interest" description="Disordered" evidence="1">
    <location>
        <begin position="16"/>
        <end position="120"/>
    </location>
</feature>